<dbReference type="AlphaFoldDB" id="A0A974PXM5"/>
<evidence type="ECO:0000256" key="1">
    <source>
        <dbReference type="SAM" id="SignalP"/>
    </source>
</evidence>
<keyword evidence="3" id="KW-1185">Reference proteome</keyword>
<dbReference type="RefSeq" id="WP_203386740.1">
    <property type="nucleotide sequence ID" value="NZ_CP064781.1"/>
</dbReference>
<dbReference type="EMBL" id="CP064781">
    <property type="protein sequence ID" value="QRJ63211.1"/>
    <property type="molecule type" value="Genomic_DNA"/>
</dbReference>
<evidence type="ECO:0000313" key="3">
    <source>
        <dbReference type="Proteomes" id="UP000663444"/>
    </source>
</evidence>
<keyword evidence="1" id="KW-0732">Signal</keyword>
<accession>A0A974PXM5</accession>
<name>A0A974PXM5_9RHOO</name>
<gene>
    <name evidence="2" type="ORF">IWH25_15890</name>
</gene>
<organism evidence="2 3">
    <name type="scientific">Azospira restricta</name>
    <dbReference type="NCBI Taxonomy" id="404405"/>
    <lineage>
        <taxon>Bacteria</taxon>
        <taxon>Pseudomonadati</taxon>
        <taxon>Pseudomonadota</taxon>
        <taxon>Betaproteobacteria</taxon>
        <taxon>Rhodocyclales</taxon>
        <taxon>Rhodocyclaceae</taxon>
        <taxon>Azospira</taxon>
    </lineage>
</organism>
<dbReference type="Proteomes" id="UP000663444">
    <property type="component" value="Chromosome"/>
</dbReference>
<feature type="signal peptide" evidence="1">
    <location>
        <begin position="1"/>
        <end position="28"/>
    </location>
</feature>
<proteinExistence type="predicted"/>
<evidence type="ECO:0008006" key="4">
    <source>
        <dbReference type="Google" id="ProtNLM"/>
    </source>
</evidence>
<protein>
    <recommendedName>
        <fullName evidence="4">Lipoprotein</fullName>
    </recommendedName>
</protein>
<evidence type="ECO:0000313" key="2">
    <source>
        <dbReference type="EMBL" id="QRJ63211.1"/>
    </source>
</evidence>
<reference evidence="2" key="1">
    <citation type="submission" date="2020-11" db="EMBL/GenBank/DDBJ databases">
        <title>Azospira restricta DSM 18626 genome sequence.</title>
        <authorList>
            <person name="Moe W.M."/>
        </authorList>
    </citation>
    <scope>NUCLEOTIDE SEQUENCE</scope>
    <source>
        <strain evidence="2">DSM 18626</strain>
    </source>
</reference>
<dbReference type="KEGG" id="ares:IWH25_15890"/>
<sequence>MRLFNLHSLSAAAAAVLFSALCAGAPAAAETSVAAPCALPPTAADWHARLAAQPAAARAGQTIAVAVDLAASADVALDADGGLRYGMAFNDVAEGWSWQPQTRPEDEDYYRWKFLPLQTVTEHGASYVQEEKVGVPQQTRVERRHDYFLAFDNPYRFYARGDAGFVLPLPAGAAAVPSLRLVAIARLGEPATGESTTFWKAVHARPVDFTLKKHYLIGALSALVACDARDGRELARIVADGQR</sequence>
<feature type="chain" id="PRO_5038145691" description="Lipoprotein" evidence="1">
    <location>
        <begin position="29"/>
        <end position="243"/>
    </location>
</feature>